<dbReference type="Pfam" id="PF14905">
    <property type="entry name" value="OMP_b-brl_3"/>
    <property type="match status" value="1"/>
</dbReference>
<dbReference type="SUPFAM" id="SSF49464">
    <property type="entry name" value="Carboxypeptidase regulatory domain-like"/>
    <property type="match status" value="1"/>
</dbReference>
<dbReference type="Proteomes" id="UP000248314">
    <property type="component" value="Unassembled WGS sequence"/>
</dbReference>
<protein>
    <submittedName>
        <fullName evidence="2">Outer membrane receptor protein involved in Fe transport</fullName>
    </submittedName>
</protein>
<sequence length="761" mass="84350">MMLAAFGPFSPTAWAQGITGKLTNNAGQPVAFANVLLLSQADSSFLAGATSDASGVFVIASDVTKALLKVSCIGYITHLQQCDTTNMGTIVLAEDSKMLGEVVVKGNASIYQMNAEGLVATVQGSALAKLGTLADVLNQLPFLNVQADAVQVLGRGAPLIYVNGRRLSHQKELAEIKASQVKQVQVILNPGSKYPSNVTSVVRITTIRTQGNGLSGMVQASARVNKSFSHDEYLSLNYRKGGLDIFATMYYTDRKSWEEQSNNLTFTHNSKSYRTQMDGNQTWQRQHAVPSLGVNYVSPNNSLYTGIRYTYSRTIKTPFDQTASHSYFELGKEYHTSSRYLHNSSGGMHNTDAYILKNFKNKWQLEGDITFTRLSLATDLSTTETEGATTTRVSSHTNKRSAMVAEKLTLTKGSAIGKFTFGEEYTYTDNKQHFVPHTDASITHLRPSNNQAQQHAVALFAEYGRAWKHVSLNAGIRYEGVSFDYRLNGTKQTEQSKWHNSLTPTLSLNYTLGKFGATLSFRPTISRPSYQQMRGSMAYNNRYQYEGGNPALLSDHQYDFGLLLRYADLVASVNYIHHSNAVMFCHRLLDDVPVSISSFANAAYQSTKFMLAYTPTFGIWKPTFSAKANLQQLTHNGQSYNAPFLVYAFKNLFSFPHSLSFTLNLAGNSAGNDEFLYYRTDFTASAALTKQLPCGLSFTLGMQDILHTKRERWTMNNNGVASDKWLSPDSRQAYLTIRYDFKPVKSKYRGTGAGASEKGRL</sequence>
<dbReference type="InterPro" id="IPR041700">
    <property type="entry name" value="OMP_b-brl_3"/>
</dbReference>
<evidence type="ECO:0000313" key="3">
    <source>
        <dbReference type="Proteomes" id="UP000248314"/>
    </source>
</evidence>
<proteinExistence type="predicted"/>
<dbReference type="EMBL" id="QJJX01000001">
    <property type="protein sequence ID" value="PXX24752.1"/>
    <property type="molecule type" value="Genomic_DNA"/>
</dbReference>
<organism evidence="2 3">
    <name type="scientific">Hoylesella shahii DSM 15611 = JCM 12083</name>
    <dbReference type="NCBI Taxonomy" id="1122991"/>
    <lineage>
        <taxon>Bacteria</taxon>
        <taxon>Pseudomonadati</taxon>
        <taxon>Bacteroidota</taxon>
        <taxon>Bacteroidia</taxon>
        <taxon>Bacteroidales</taxon>
        <taxon>Prevotellaceae</taxon>
        <taxon>Hoylesella</taxon>
    </lineage>
</organism>
<evidence type="ECO:0000259" key="1">
    <source>
        <dbReference type="Pfam" id="PF14905"/>
    </source>
</evidence>
<dbReference type="AlphaFoldDB" id="A0A318I2M4"/>
<dbReference type="InterPro" id="IPR037066">
    <property type="entry name" value="Plug_dom_sf"/>
</dbReference>
<dbReference type="SUPFAM" id="SSF56935">
    <property type="entry name" value="Porins"/>
    <property type="match status" value="1"/>
</dbReference>
<dbReference type="InterPro" id="IPR008969">
    <property type="entry name" value="CarboxyPept-like_regulatory"/>
</dbReference>
<name>A0A318I2M4_9BACT</name>
<gene>
    <name evidence="2" type="ORF">EJ73_00017</name>
</gene>
<keyword evidence="3" id="KW-1185">Reference proteome</keyword>
<evidence type="ECO:0000313" key="2">
    <source>
        <dbReference type="EMBL" id="PXX24752.1"/>
    </source>
</evidence>
<feature type="domain" description="Outer membrane protein beta-barrel" evidence="1">
    <location>
        <begin position="360"/>
        <end position="739"/>
    </location>
</feature>
<reference evidence="2 3" key="1">
    <citation type="submission" date="2018-05" db="EMBL/GenBank/DDBJ databases">
        <title>Genomic Encyclopedia of Type Strains, Phase I: the one thousand microbial genomes (KMG-I) project.</title>
        <authorList>
            <person name="Kyrpides N."/>
        </authorList>
    </citation>
    <scope>NUCLEOTIDE SEQUENCE [LARGE SCALE GENOMIC DNA]</scope>
    <source>
        <strain evidence="2 3">DSM 15611</strain>
    </source>
</reference>
<keyword evidence="2" id="KW-0675">Receptor</keyword>
<dbReference type="STRING" id="1122991.GCA_000613445_00697"/>
<dbReference type="Gene3D" id="2.170.130.10">
    <property type="entry name" value="TonB-dependent receptor, plug domain"/>
    <property type="match status" value="1"/>
</dbReference>
<comment type="caution">
    <text evidence="2">The sequence shown here is derived from an EMBL/GenBank/DDBJ whole genome shotgun (WGS) entry which is preliminary data.</text>
</comment>
<accession>A0A318I2M4</accession>